<dbReference type="Gene3D" id="3.40.50.720">
    <property type="entry name" value="NAD(P)-binding Rossmann-like Domain"/>
    <property type="match status" value="1"/>
</dbReference>
<dbReference type="PANTHER" id="PTHR32487">
    <property type="entry name" value="3-OXO-DELTA(4,5)-STEROID 5-BETA-REDUCTASE"/>
    <property type="match status" value="1"/>
</dbReference>
<dbReference type="AlphaFoldDB" id="A0A5N6UNL6"/>
<organism evidence="2 3">
    <name type="scientific">Aspergillus tamarii</name>
    <dbReference type="NCBI Taxonomy" id="41984"/>
    <lineage>
        <taxon>Eukaryota</taxon>
        <taxon>Fungi</taxon>
        <taxon>Dikarya</taxon>
        <taxon>Ascomycota</taxon>
        <taxon>Pezizomycotina</taxon>
        <taxon>Eurotiomycetes</taxon>
        <taxon>Eurotiomycetidae</taxon>
        <taxon>Eurotiales</taxon>
        <taxon>Aspergillaceae</taxon>
        <taxon>Aspergillus</taxon>
        <taxon>Aspergillus subgen. Circumdati</taxon>
    </lineage>
</organism>
<evidence type="ECO:0000313" key="3">
    <source>
        <dbReference type="Proteomes" id="UP000326950"/>
    </source>
</evidence>
<dbReference type="SUPFAM" id="SSF51735">
    <property type="entry name" value="NAD(P)-binding Rossmann-fold domains"/>
    <property type="match status" value="1"/>
</dbReference>
<dbReference type="PANTHER" id="PTHR32487:SF8">
    <property type="entry name" value="NAD-DEPENDENT EPIMERASE_DEHYDRATASE DOMAIN-CONTAINING PROTEIN"/>
    <property type="match status" value="1"/>
</dbReference>
<feature type="domain" description="PRISE-like Rossmann-fold" evidence="1">
    <location>
        <begin position="8"/>
        <end position="384"/>
    </location>
</feature>
<dbReference type="InterPro" id="IPR036291">
    <property type="entry name" value="NAD(P)-bd_dom_sf"/>
</dbReference>
<evidence type="ECO:0000313" key="2">
    <source>
        <dbReference type="EMBL" id="KAE8160214.1"/>
    </source>
</evidence>
<name>A0A5N6UNL6_ASPTM</name>
<dbReference type="Pfam" id="PF22917">
    <property type="entry name" value="PRISE"/>
    <property type="match status" value="1"/>
</dbReference>
<accession>A0A5N6UNL6</accession>
<sequence length="388" mass="43465">MSTTGKHALIFGASGISGWSLMNQTLTYPTPTTFRRITGLCNRPLLKKDTLLPNDPRLDIVSGIDLTSSVEGIIDQLKSKVEEVETVDIVFFCAYIQTNDFQSLKEINTNLLRAAILAISAAAPNLEAVILQTGGKGYGLEFPQQVNIQPPLHEQMPRIPEPWRSNIFYYDQYDLLMELSKDSSWTFSEIRPDGIVGFAPGSNAMNMAYGIAFYLTLYREIYGAGAAVAFPGKPHGYRSTHSDTFQDILSRMEIFAALNRDKCPNGSSFNSADGETVTWEQVWPGICSYFGLVGTEPRDGQISMQEFVHEHHSTWNRLTEKHGLKRGLLENQNWGHTQFMLVDFDFDREYSLEKAHAVGFKESIATVDGYTTVFDRMVHANIIPSVHS</sequence>
<dbReference type="EMBL" id="ML738661">
    <property type="protein sequence ID" value="KAE8160214.1"/>
    <property type="molecule type" value="Genomic_DNA"/>
</dbReference>
<reference evidence="2 3" key="1">
    <citation type="submission" date="2019-04" db="EMBL/GenBank/DDBJ databases">
        <title>Friends and foes A comparative genomics study of 23 Aspergillus species from section Flavi.</title>
        <authorList>
            <consortium name="DOE Joint Genome Institute"/>
            <person name="Kjaerbolling I."/>
            <person name="Vesth T."/>
            <person name="Frisvad J.C."/>
            <person name="Nybo J.L."/>
            <person name="Theobald S."/>
            <person name="Kildgaard S."/>
            <person name="Isbrandt T."/>
            <person name="Kuo A."/>
            <person name="Sato A."/>
            <person name="Lyhne E.K."/>
            <person name="Kogle M.E."/>
            <person name="Wiebenga A."/>
            <person name="Kun R.S."/>
            <person name="Lubbers R.J."/>
            <person name="Makela M.R."/>
            <person name="Barry K."/>
            <person name="Chovatia M."/>
            <person name="Clum A."/>
            <person name="Daum C."/>
            <person name="Haridas S."/>
            <person name="He G."/>
            <person name="LaButti K."/>
            <person name="Lipzen A."/>
            <person name="Mondo S."/>
            <person name="Riley R."/>
            <person name="Salamov A."/>
            <person name="Simmons B.A."/>
            <person name="Magnuson J.K."/>
            <person name="Henrissat B."/>
            <person name="Mortensen U.H."/>
            <person name="Larsen T.O."/>
            <person name="Devries R.P."/>
            <person name="Grigoriev I.V."/>
            <person name="Machida M."/>
            <person name="Baker S.E."/>
            <person name="Andersen M.R."/>
        </authorList>
    </citation>
    <scope>NUCLEOTIDE SEQUENCE [LARGE SCALE GENOMIC DNA]</scope>
    <source>
        <strain evidence="2 3">CBS 117626</strain>
    </source>
</reference>
<dbReference type="Proteomes" id="UP000326950">
    <property type="component" value="Unassembled WGS sequence"/>
</dbReference>
<dbReference type="OrthoDB" id="1731983at2759"/>
<gene>
    <name evidence="2" type="ORF">BDV40DRAFT_302526</name>
</gene>
<dbReference type="InterPro" id="IPR055222">
    <property type="entry name" value="PRISE-like_Rossmann-fold"/>
</dbReference>
<proteinExistence type="predicted"/>
<keyword evidence="3" id="KW-1185">Reference proteome</keyword>
<dbReference type="CDD" id="cd08948">
    <property type="entry name" value="5beta-POR_like_SDR_a"/>
    <property type="match status" value="1"/>
</dbReference>
<protein>
    <recommendedName>
        <fullName evidence="1">PRISE-like Rossmann-fold domain-containing protein</fullName>
    </recommendedName>
</protein>
<evidence type="ECO:0000259" key="1">
    <source>
        <dbReference type="Pfam" id="PF22917"/>
    </source>
</evidence>